<dbReference type="Proteomes" id="UP000076154">
    <property type="component" value="Unassembled WGS sequence"/>
</dbReference>
<comment type="similarity">
    <text evidence="2">Belongs to the uricase family.</text>
</comment>
<evidence type="ECO:0000256" key="2">
    <source>
        <dbReference type="ARBA" id="ARBA00009760"/>
    </source>
</evidence>
<comment type="caution">
    <text evidence="7">The sequence shown here is derived from an EMBL/GenBank/DDBJ whole genome shotgun (WGS) entry which is preliminary data.</text>
</comment>
<keyword evidence="4" id="KW-0659">Purine metabolism</keyword>
<dbReference type="PRINTS" id="PR00093">
    <property type="entry name" value="URICASE"/>
</dbReference>
<dbReference type="Pfam" id="PF01014">
    <property type="entry name" value="Uricase"/>
    <property type="match status" value="1"/>
</dbReference>
<dbReference type="GO" id="GO:0004846">
    <property type="term" value="F:urate oxidase activity"/>
    <property type="evidence" value="ECO:0007669"/>
    <property type="project" value="UniProtKB-EC"/>
</dbReference>
<dbReference type="InterPro" id="IPR002042">
    <property type="entry name" value="Uricase"/>
</dbReference>
<dbReference type="EC" id="1.7.3.3" evidence="3"/>
<dbReference type="SUPFAM" id="SSF55620">
    <property type="entry name" value="Tetrahydrobiopterin biosynthesis enzymes-like"/>
    <property type="match status" value="1"/>
</dbReference>
<dbReference type="STRING" id="39966.A0A369JPE8"/>
<evidence type="ECO:0000256" key="4">
    <source>
        <dbReference type="ARBA" id="ARBA00022631"/>
    </source>
</evidence>
<gene>
    <name evidence="7" type="primary">uaZ_1</name>
    <name evidence="7" type="ORF">Hypma_009935</name>
</gene>
<evidence type="ECO:0000256" key="1">
    <source>
        <dbReference type="ARBA" id="ARBA00004831"/>
    </source>
</evidence>
<accession>A0A369JPE8</accession>
<evidence type="ECO:0000256" key="5">
    <source>
        <dbReference type="ARBA" id="ARBA00023002"/>
    </source>
</evidence>
<dbReference type="GO" id="GO:0006145">
    <property type="term" value="P:purine nucleobase catabolic process"/>
    <property type="evidence" value="ECO:0007669"/>
    <property type="project" value="TreeGrafter"/>
</dbReference>
<keyword evidence="5" id="KW-0560">Oxidoreductase</keyword>
<dbReference type="EMBL" id="LUEZ02000048">
    <property type="protein sequence ID" value="RDB23110.1"/>
    <property type="molecule type" value="Genomic_DNA"/>
</dbReference>
<sequence length="106" mass="11876">MSGTADQVETTLSARCGKDKVRVFRVVREGKWHHVVEYNVTALLEGDVDVSYTQADNSVIEATDSIKNITSYLPEVLPHVLIPERFAAYARTSYRATRTYTKPSSP</sequence>
<protein>
    <recommendedName>
        <fullName evidence="3">factor independent urate hydroxylase</fullName>
        <ecNumber evidence="3">1.7.3.3</ecNumber>
    </recommendedName>
    <alternativeName>
        <fullName evidence="6">Urate oxidase</fullName>
    </alternativeName>
</protein>
<organism evidence="7 8">
    <name type="scientific">Hypsizygus marmoreus</name>
    <name type="common">White beech mushroom</name>
    <name type="synonym">Agaricus marmoreus</name>
    <dbReference type="NCBI Taxonomy" id="39966"/>
    <lineage>
        <taxon>Eukaryota</taxon>
        <taxon>Fungi</taxon>
        <taxon>Dikarya</taxon>
        <taxon>Basidiomycota</taxon>
        <taxon>Agaricomycotina</taxon>
        <taxon>Agaricomycetes</taxon>
        <taxon>Agaricomycetidae</taxon>
        <taxon>Agaricales</taxon>
        <taxon>Tricholomatineae</taxon>
        <taxon>Lyophyllaceae</taxon>
        <taxon>Hypsizygus</taxon>
    </lineage>
</organism>
<reference evidence="7" key="1">
    <citation type="submission" date="2018-04" db="EMBL/GenBank/DDBJ databases">
        <title>Whole genome sequencing of Hypsizygus marmoreus.</title>
        <authorList>
            <person name="Choi I.-G."/>
            <person name="Min B."/>
            <person name="Kim J.-G."/>
            <person name="Kim S."/>
            <person name="Oh Y.-L."/>
            <person name="Kong W.-S."/>
            <person name="Park H."/>
            <person name="Jeong J."/>
            <person name="Song E.-S."/>
        </authorList>
    </citation>
    <scope>NUCLEOTIDE SEQUENCE [LARGE SCALE GENOMIC DNA]</scope>
    <source>
        <strain evidence="7">51987-8</strain>
    </source>
</reference>
<dbReference type="PANTHER" id="PTHR42874:SF1">
    <property type="entry name" value="URICASE"/>
    <property type="match status" value="1"/>
</dbReference>
<name>A0A369JPE8_HYPMA</name>
<evidence type="ECO:0000313" key="8">
    <source>
        <dbReference type="Proteomes" id="UP000076154"/>
    </source>
</evidence>
<dbReference type="PANTHER" id="PTHR42874">
    <property type="entry name" value="URICASE"/>
    <property type="match status" value="1"/>
</dbReference>
<dbReference type="OrthoDB" id="9992118at2759"/>
<evidence type="ECO:0000313" key="7">
    <source>
        <dbReference type="EMBL" id="RDB23110.1"/>
    </source>
</evidence>
<dbReference type="AlphaFoldDB" id="A0A369JPE8"/>
<dbReference type="UniPathway" id="UPA00394">
    <property type="reaction ID" value="UER00650"/>
</dbReference>
<evidence type="ECO:0000256" key="3">
    <source>
        <dbReference type="ARBA" id="ARBA00012598"/>
    </source>
</evidence>
<dbReference type="GO" id="GO:0019628">
    <property type="term" value="P:urate catabolic process"/>
    <property type="evidence" value="ECO:0007669"/>
    <property type="project" value="UniProtKB-UniPathway"/>
</dbReference>
<keyword evidence="8" id="KW-1185">Reference proteome</keyword>
<comment type="pathway">
    <text evidence="1">Purine metabolism; urate degradation; (S)-allantoin from urate: step 1/3.</text>
</comment>
<evidence type="ECO:0000256" key="6">
    <source>
        <dbReference type="ARBA" id="ARBA00031317"/>
    </source>
</evidence>
<dbReference type="Gene3D" id="3.10.270.10">
    <property type="entry name" value="Urate Oxidase"/>
    <property type="match status" value="1"/>
</dbReference>
<proteinExistence type="inferred from homology"/>
<dbReference type="GO" id="GO:0005777">
    <property type="term" value="C:peroxisome"/>
    <property type="evidence" value="ECO:0007669"/>
    <property type="project" value="TreeGrafter"/>
</dbReference>
<dbReference type="InParanoid" id="A0A369JPE8"/>